<reference evidence="1" key="1">
    <citation type="submission" date="2019-10" db="EMBL/GenBank/DDBJ databases">
        <authorList>
            <consortium name="DOE Joint Genome Institute"/>
            <person name="Kuo A."/>
            <person name="Miyauchi S."/>
            <person name="Kiss E."/>
            <person name="Drula E."/>
            <person name="Kohler A."/>
            <person name="Sanchez-Garcia M."/>
            <person name="Andreopoulos B."/>
            <person name="Barry K.W."/>
            <person name="Bonito G."/>
            <person name="Buee M."/>
            <person name="Carver A."/>
            <person name="Chen C."/>
            <person name="Cichocki N."/>
            <person name="Clum A."/>
            <person name="Culley D."/>
            <person name="Crous P.W."/>
            <person name="Fauchery L."/>
            <person name="Girlanda M."/>
            <person name="Hayes R."/>
            <person name="Keri Z."/>
            <person name="LaButti K."/>
            <person name="Lipzen A."/>
            <person name="Lombard V."/>
            <person name="Magnuson J."/>
            <person name="Maillard F."/>
            <person name="Morin E."/>
            <person name="Murat C."/>
            <person name="Nolan M."/>
            <person name="Ohm R."/>
            <person name="Pangilinan J."/>
            <person name="Pereira M."/>
            <person name="Perotto S."/>
            <person name="Peter M."/>
            <person name="Riley R."/>
            <person name="Sitrit Y."/>
            <person name="Stielow B."/>
            <person name="Szollosi G."/>
            <person name="Zifcakova L."/>
            <person name="Stursova M."/>
            <person name="Spatafora J.W."/>
            <person name="Tedersoo L."/>
            <person name="Vaario L.-M."/>
            <person name="Yamada A."/>
            <person name="Yan M."/>
            <person name="Wang P."/>
            <person name="Xu J."/>
            <person name="Bruns T."/>
            <person name="Baldrian P."/>
            <person name="Vilgalys R."/>
            <person name="Henrissat B."/>
            <person name="Grigoriev I.V."/>
            <person name="Hibbett D."/>
            <person name="Nagy L.G."/>
            <person name="Martin F.M."/>
        </authorList>
    </citation>
    <scope>NUCLEOTIDE SEQUENCE</scope>
    <source>
        <strain evidence="1">Prilba</strain>
    </source>
</reference>
<reference evidence="1" key="2">
    <citation type="journal article" date="2020" name="Nat. Commun.">
        <title>Large-scale genome sequencing of mycorrhizal fungi provides insights into the early evolution of symbiotic traits.</title>
        <authorList>
            <person name="Miyauchi S."/>
            <person name="Kiss E."/>
            <person name="Kuo A."/>
            <person name="Drula E."/>
            <person name="Kohler A."/>
            <person name="Sanchez-Garcia M."/>
            <person name="Morin E."/>
            <person name="Andreopoulos B."/>
            <person name="Barry K.W."/>
            <person name="Bonito G."/>
            <person name="Buee M."/>
            <person name="Carver A."/>
            <person name="Chen C."/>
            <person name="Cichocki N."/>
            <person name="Clum A."/>
            <person name="Culley D."/>
            <person name="Crous P.W."/>
            <person name="Fauchery L."/>
            <person name="Girlanda M."/>
            <person name="Hayes R.D."/>
            <person name="Keri Z."/>
            <person name="LaButti K."/>
            <person name="Lipzen A."/>
            <person name="Lombard V."/>
            <person name="Magnuson J."/>
            <person name="Maillard F."/>
            <person name="Murat C."/>
            <person name="Nolan M."/>
            <person name="Ohm R.A."/>
            <person name="Pangilinan J."/>
            <person name="Pereira M.F."/>
            <person name="Perotto S."/>
            <person name="Peter M."/>
            <person name="Pfister S."/>
            <person name="Riley R."/>
            <person name="Sitrit Y."/>
            <person name="Stielow J.B."/>
            <person name="Szollosi G."/>
            <person name="Zifcakova L."/>
            <person name="Stursova M."/>
            <person name="Spatafora J.W."/>
            <person name="Tedersoo L."/>
            <person name="Vaario L.M."/>
            <person name="Yamada A."/>
            <person name="Yan M."/>
            <person name="Wang P."/>
            <person name="Xu J."/>
            <person name="Bruns T."/>
            <person name="Baldrian P."/>
            <person name="Vilgalys R."/>
            <person name="Dunand C."/>
            <person name="Henrissat B."/>
            <person name="Grigoriev I.V."/>
            <person name="Hibbett D."/>
            <person name="Nagy L.G."/>
            <person name="Martin F.M."/>
        </authorList>
    </citation>
    <scope>NUCLEOTIDE SEQUENCE</scope>
    <source>
        <strain evidence="1">Prilba</strain>
    </source>
</reference>
<protein>
    <submittedName>
        <fullName evidence="1">Uncharacterized protein</fullName>
    </submittedName>
</protein>
<evidence type="ECO:0000313" key="1">
    <source>
        <dbReference type="EMBL" id="KAF8486084.1"/>
    </source>
</evidence>
<name>A0A9P5N4F3_9AGAM</name>
<accession>A0A9P5N4F3</accession>
<comment type="caution">
    <text evidence="1">The sequence shown here is derived from an EMBL/GenBank/DDBJ whole genome shotgun (WGS) entry which is preliminary data.</text>
</comment>
<evidence type="ECO:0000313" key="2">
    <source>
        <dbReference type="Proteomes" id="UP000759537"/>
    </source>
</evidence>
<gene>
    <name evidence="1" type="ORF">DFH94DRAFT_678830</name>
</gene>
<proteinExistence type="predicted"/>
<dbReference type="AlphaFoldDB" id="A0A9P5N4F3"/>
<dbReference type="Proteomes" id="UP000759537">
    <property type="component" value="Unassembled WGS sequence"/>
</dbReference>
<dbReference type="EMBL" id="WHVB01000002">
    <property type="protein sequence ID" value="KAF8486084.1"/>
    <property type="molecule type" value="Genomic_DNA"/>
</dbReference>
<keyword evidence="2" id="KW-1185">Reference proteome</keyword>
<sequence>MTVPSSTGTQSLRLHAWRKYVSTYAQRKCDAAKTPGLNLAVTLTIMANLSVQLVYFLGLQSDSFIEVRSIASGKLIQDVLREDESGLGKKVQELVQTTVTATDARELIGRVGCVTLCSAVYSCAAPAASVMPPYRMIFDPVQAIDGKTEYTAKGLG</sequence>
<organism evidence="1 2">
    <name type="scientific">Russula ochroleuca</name>
    <dbReference type="NCBI Taxonomy" id="152965"/>
    <lineage>
        <taxon>Eukaryota</taxon>
        <taxon>Fungi</taxon>
        <taxon>Dikarya</taxon>
        <taxon>Basidiomycota</taxon>
        <taxon>Agaricomycotina</taxon>
        <taxon>Agaricomycetes</taxon>
        <taxon>Russulales</taxon>
        <taxon>Russulaceae</taxon>
        <taxon>Russula</taxon>
    </lineage>
</organism>